<evidence type="ECO:0000256" key="2">
    <source>
        <dbReference type="SAM" id="Phobius"/>
    </source>
</evidence>
<gene>
    <name evidence="4" type="ORF">WCD58_08835</name>
</gene>
<protein>
    <submittedName>
        <fullName evidence="4">Heparan-alpha-glucosaminide N-acetyltransferase domain-containing protein</fullName>
    </submittedName>
</protein>
<feature type="transmembrane region" description="Helical" evidence="2">
    <location>
        <begin position="298"/>
        <end position="315"/>
    </location>
</feature>
<sequence length="406" mass="41569">MTATLQTGPRHAAPPPEDTGRVLGVDAARGVALLGMMAVHALYLTDARGEETWVGTIATGNAAALFAVLAGVGIAFLTGRARVRGAVDARRAAASLTARAAVIGLLGLLVGSLTDPEVATVILVYYAALFLLAIPLVLLPTRALVAVAVAGAAGIPVLSQLVRGHLPPPALDNPSLSWLVTDPLELVRELFLTGSYPALSWIPYLAAGLAVGRARLRSPRLAAGLAGGGTALAAAAAGTSALLLGPGGGLARISEASTALEPQELREMLTVGPDGTTPTTTWWWLAVDSPHSSTPLDLARTTGIALAVLGVMLLLDRVRRPAARTALTVVRAPLAAAGAMTLTFYTLHLLFLNSPVDVYDPVPGYVVQVVAVLLLGLAWRASAGRGPLETLASAAGARAARWVTPT</sequence>
<feature type="transmembrane region" description="Helical" evidence="2">
    <location>
        <begin position="327"/>
        <end position="350"/>
    </location>
</feature>
<dbReference type="RefSeq" id="WP_337701714.1">
    <property type="nucleotide sequence ID" value="NZ_JBBEGM010000002.1"/>
</dbReference>
<feature type="domain" description="Heparan-alpha-glucosaminide N-acetyltransferase catalytic" evidence="3">
    <location>
        <begin position="21"/>
        <end position="218"/>
    </location>
</feature>
<reference evidence="4 5" key="1">
    <citation type="submission" date="2024-03" db="EMBL/GenBank/DDBJ databases">
        <title>Actinomycetospora sp. OC33-EN07, a novel actinomycete isolated from wild orchid (Aerides multiflora).</title>
        <authorList>
            <person name="Suriyachadkun C."/>
        </authorList>
    </citation>
    <scope>NUCLEOTIDE SEQUENCE [LARGE SCALE GENOMIC DNA]</scope>
    <source>
        <strain evidence="4 5">OC33-EN07</strain>
    </source>
</reference>
<feature type="transmembrane region" description="Helical" evidence="2">
    <location>
        <begin position="57"/>
        <end position="79"/>
    </location>
</feature>
<evidence type="ECO:0000259" key="3">
    <source>
        <dbReference type="Pfam" id="PF07786"/>
    </source>
</evidence>
<feature type="transmembrane region" description="Helical" evidence="2">
    <location>
        <begin position="143"/>
        <end position="162"/>
    </location>
</feature>
<evidence type="ECO:0000313" key="5">
    <source>
        <dbReference type="Proteomes" id="UP001369736"/>
    </source>
</evidence>
<keyword evidence="2" id="KW-0472">Membrane</keyword>
<feature type="transmembrane region" description="Helical" evidence="2">
    <location>
        <begin position="91"/>
        <end position="112"/>
    </location>
</feature>
<name>A0ABU8M1Q5_9PSEU</name>
<dbReference type="Proteomes" id="UP001369736">
    <property type="component" value="Unassembled WGS sequence"/>
</dbReference>
<proteinExistence type="predicted"/>
<feature type="transmembrane region" description="Helical" evidence="2">
    <location>
        <begin position="223"/>
        <end position="244"/>
    </location>
</feature>
<feature type="region of interest" description="Disordered" evidence="1">
    <location>
        <begin position="1"/>
        <end position="20"/>
    </location>
</feature>
<keyword evidence="2" id="KW-1133">Transmembrane helix</keyword>
<feature type="transmembrane region" description="Helical" evidence="2">
    <location>
        <begin position="27"/>
        <end position="45"/>
    </location>
</feature>
<keyword evidence="5" id="KW-1185">Reference proteome</keyword>
<feature type="transmembrane region" description="Helical" evidence="2">
    <location>
        <begin position="362"/>
        <end position="379"/>
    </location>
</feature>
<dbReference type="EMBL" id="JBBEGM010000002">
    <property type="protein sequence ID" value="MEJ2861259.1"/>
    <property type="molecule type" value="Genomic_DNA"/>
</dbReference>
<accession>A0ABU8M1Q5</accession>
<dbReference type="Pfam" id="PF07786">
    <property type="entry name" value="HGSNAT_cat"/>
    <property type="match status" value="1"/>
</dbReference>
<keyword evidence="2" id="KW-0812">Transmembrane</keyword>
<feature type="transmembrane region" description="Helical" evidence="2">
    <location>
        <begin position="118"/>
        <end position="138"/>
    </location>
</feature>
<dbReference type="InterPro" id="IPR012429">
    <property type="entry name" value="HGSNAT_cat"/>
</dbReference>
<evidence type="ECO:0000256" key="1">
    <source>
        <dbReference type="SAM" id="MobiDB-lite"/>
    </source>
</evidence>
<feature type="transmembrane region" description="Helical" evidence="2">
    <location>
        <begin position="190"/>
        <end position="211"/>
    </location>
</feature>
<organism evidence="4 5">
    <name type="scientific">Actinomycetospora flava</name>
    <dbReference type="NCBI Taxonomy" id="3129232"/>
    <lineage>
        <taxon>Bacteria</taxon>
        <taxon>Bacillati</taxon>
        <taxon>Actinomycetota</taxon>
        <taxon>Actinomycetes</taxon>
        <taxon>Pseudonocardiales</taxon>
        <taxon>Pseudonocardiaceae</taxon>
        <taxon>Actinomycetospora</taxon>
    </lineage>
</organism>
<evidence type="ECO:0000313" key="4">
    <source>
        <dbReference type="EMBL" id="MEJ2861259.1"/>
    </source>
</evidence>
<comment type="caution">
    <text evidence="4">The sequence shown here is derived from an EMBL/GenBank/DDBJ whole genome shotgun (WGS) entry which is preliminary data.</text>
</comment>